<dbReference type="RefSeq" id="WP_317796399.1">
    <property type="nucleotide sequence ID" value="NZ_AP028461.1"/>
</dbReference>
<protein>
    <submittedName>
        <fullName evidence="2">Uncharacterized protein</fullName>
    </submittedName>
</protein>
<name>A0ABW4AQC9_9ACTN</name>
<keyword evidence="3" id="KW-1185">Reference proteome</keyword>
<gene>
    <name evidence="2" type="ORF">ACFQ5G_43145</name>
</gene>
<evidence type="ECO:0000313" key="2">
    <source>
        <dbReference type="EMBL" id="MFD1372163.1"/>
    </source>
</evidence>
<reference evidence="3" key="1">
    <citation type="journal article" date="2019" name="Int. J. Syst. Evol. Microbiol.">
        <title>The Global Catalogue of Microorganisms (GCM) 10K type strain sequencing project: providing services to taxonomists for standard genome sequencing and annotation.</title>
        <authorList>
            <consortium name="The Broad Institute Genomics Platform"/>
            <consortium name="The Broad Institute Genome Sequencing Center for Infectious Disease"/>
            <person name="Wu L."/>
            <person name="Ma J."/>
        </authorList>
    </citation>
    <scope>NUCLEOTIDE SEQUENCE [LARGE SCALE GENOMIC DNA]</scope>
    <source>
        <strain evidence="3">CCM 7526</strain>
    </source>
</reference>
<organism evidence="2 3">
    <name type="scientific">Actinoplanes sichuanensis</name>
    <dbReference type="NCBI Taxonomy" id="512349"/>
    <lineage>
        <taxon>Bacteria</taxon>
        <taxon>Bacillati</taxon>
        <taxon>Actinomycetota</taxon>
        <taxon>Actinomycetes</taxon>
        <taxon>Micromonosporales</taxon>
        <taxon>Micromonosporaceae</taxon>
        <taxon>Actinoplanes</taxon>
    </lineage>
</organism>
<proteinExistence type="predicted"/>
<feature type="region of interest" description="Disordered" evidence="1">
    <location>
        <begin position="1"/>
        <end position="56"/>
    </location>
</feature>
<accession>A0ABW4AQC9</accession>
<dbReference type="Proteomes" id="UP001597183">
    <property type="component" value="Unassembled WGS sequence"/>
</dbReference>
<dbReference type="EMBL" id="JBHTMK010000055">
    <property type="protein sequence ID" value="MFD1372163.1"/>
    <property type="molecule type" value="Genomic_DNA"/>
</dbReference>
<evidence type="ECO:0000256" key="1">
    <source>
        <dbReference type="SAM" id="MobiDB-lite"/>
    </source>
</evidence>
<sequence>MDEKPGTVAGASTDQHVTGADETEDMPVDAEPTADTPSHGGASTPVTTVRAPDEHD</sequence>
<evidence type="ECO:0000313" key="3">
    <source>
        <dbReference type="Proteomes" id="UP001597183"/>
    </source>
</evidence>
<comment type="caution">
    <text evidence="2">The sequence shown here is derived from an EMBL/GenBank/DDBJ whole genome shotgun (WGS) entry which is preliminary data.</text>
</comment>